<comment type="caution">
    <text evidence="1">The sequence shown here is derived from an EMBL/GenBank/DDBJ whole genome shotgun (WGS) entry which is preliminary data.</text>
</comment>
<sequence>MVVCTLISVEAVADSPPLTGRTTALVWGPVAAHWRGGEGGTAGAVLAAALAALDAPGFRRPIPSPSPAEVAALARAGTALNEAVRQRYMRGPAAGSVAAAAGKVAAAAERLGHDQPRGAKEPVLCVGKRDRLVFLRLDPRLHAAMRDAARLNGMGFGAWVRDSVAAAVEEHQARRPTGETGEARTVAGRIAGLLVQAGDVAADRAEAAAVAAADDALAAAAARLSRWGSRR</sequence>
<dbReference type="EMBL" id="LQPC01000036">
    <property type="protein sequence ID" value="ORV86354.1"/>
    <property type="molecule type" value="Genomic_DNA"/>
</dbReference>
<name>A0A1X1WIH8_MYCIR</name>
<accession>A0A1X1WIH8</accession>
<protein>
    <submittedName>
        <fullName evidence="1">Uncharacterized protein</fullName>
    </submittedName>
</protein>
<proteinExistence type="predicted"/>
<organism evidence="1 2">
    <name type="scientific">Mycolicibacterium iranicum</name>
    <name type="common">Mycobacterium iranicum</name>
    <dbReference type="NCBI Taxonomy" id="912594"/>
    <lineage>
        <taxon>Bacteria</taxon>
        <taxon>Bacillati</taxon>
        <taxon>Actinomycetota</taxon>
        <taxon>Actinomycetes</taxon>
        <taxon>Mycobacteriales</taxon>
        <taxon>Mycobacteriaceae</taxon>
        <taxon>Mycolicibacterium</taxon>
    </lineage>
</organism>
<dbReference type="Proteomes" id="UP000193622">
    <property type="component" value="Unassembled WGS sequence"/>
</dbReference>
<evidence type="ECO:0000313" key="1">
    <source>
        <dbReference type="EMBL" id="ORV86354.1"/>
    </source>
</evidence>
<evidence type="ECO:0000313" key="2">
    <source>
        <dbReference type="Proteomes" id="UP000193622"/>
    </source>
</evidence>
<gene>
    <name evidence="1" type="ORF">AWC12_18875</name>
</gene>
<reference evidence="1 2" key="1">
    <citation type="submission" date="2016-01" db="EMBL/GenBank/DDBJ databases">
        <title>The new phylogeny of the genus Mycobacterium.</title>
        <authorList>
            <person name="Tarcisio F."/>
            <person name="Conor M."/>
            <person name="Antonella G."/>
            <person name="Elisabetta G."/>
            <person name="Giulia F.S."/>
            <person name="Sara T."/>
            <person name="Anna F."/>
            <person name="Clotilde B."/>
            <person name="Roberto B."/>
            <person name="Veronica D.S."/>
            <person name="Fabio R."/>
            <person name="Monica P."/>
            <person name="Olivier J."/>
            <person name="Enrico T."/>
            <person name="Nicola S."/>
        </authorList>
    </citation>
    <scope>NUCLEOTIDE SEQUENCE [LARGE SCALE GENOMIC DNA]</scope>
    <source>
        <strain evidence="1 2">DSM 45541</strain>
    </source>
</reference>
<dbReference type="AlphaFoldDB" id="A0A1X1WIH8"/>